<sequence>ISNTDTSKVVISGDWNSTLNPIDKRGGQPWRARDYRNSLMNLMEELNLIDIYRQIHPTTKSFAYESKPLNLKSRIDFFSLFLVLCVVAGPGLWKFNNTLLEDDNYKELIEFYYPQIL</sequence>
<organism evidence="2 3">
    <name type="scientific">Porites lobata</name>
    <dbReference type="NCBI Taxonomy" id="104759"/>
    <lineage>
        <taxon>Eukaryota</taxon>
        <taxon>Metazoa</taxon>
        <taxon>Cnidaria</taxon>
        <taxon>Anthozoa</taxon>
        <taxon>Hexacorallia</taxon>
        <taxon>Scleractinia</taxon>
        <taxon>Fungiina</taxon>
        <taxon>Poritidae</taxon>
        <taxon>Porites</taxon>
    </lineage>
</organism>
<feature type="non-terminal residue" evidence="2">
    <location>
        <position position="117"/>
    </location>
</feature>
<proteinExistence type="predicted"/>
<keyword evidence="1" id="KW-0812">Transmembrane</keyword>
<reference evidence="2 3" key="1">
    <citation type="submission" date="2022-05" db="EMBL/GenBank/DDBJ databases">
        <authorList>
            <consortium name="Genoscope - CEA"/>
            <person name="William W."/>
        </authorList>
    </citation>
    <scope>NUCLEOTIDE SEQUENCE [LARGE SCALE GENOMIC DNA]</scope>
</reference>
<keyword evidence="1" id="KW-0472">Membrane</keyword>
<name>A0ABN8PHH0_9CNID</name>
<feature type="non-terminal residue" evidence="2">
    <location>
        <position position="1"/>
    </location>
</feature>
<keyword evidence="1" id="KW-1133">Transmembrane helix</keyword>
<dbReference type="SUPFAM" id="SSF56219">
    <property type="entry name" value="DNase I-like"/>
    <property type="match status" value="1"/>
</dbReference>
<keyword evidence="3" id="KW-1185">Reference proteome</keyword>
<accession>A0ABN8PHH0</accession>
<protein>
    <recommendedName>
        <fullName evidence="4">Endonuclease/exonuclease/phosphatase domain-containing protein</fullName>
    </recommendedName>
</protein>
<comment type="caution">
    <text evidence="2">The sequence shown here is derived from an EMBL/GenBank/DDBJ whole genome shotgun (WGS) entry which is preliminary data.</text>
</comment>
<dbReference type="Gene3D" id="3.60.10.10">
    <property type="entry name" value="Endonuclease/exonuclease/phosphatase"/>
    <property type="match status" value="1"/>
</dbReference>
<dbReference type="InterPro" id="IPR036691">
    <property type="entry name" value="Endo/exonu/phosph_ase_sf"/>
</dbReference>
<feature type="transmembrane region" description="Helical" evidence="1">
    <location>
        <begin position="75"/>
        <end position="93"/>
    </location>
</feature>
<evidence type="ECO:0000256" key="1">
    <source>
        <dbReference type="SAM" id="Phobius"/>
    </source>
</evidence>
<evidence type="ECO:0000313" key="3">
    <source>
        <dbReference type="Proteomes" id="UP001159405"/>
    </source>
</evidence>
<gene>
    <name evidence="2" type="ORF">PLOB_00043700</name>
</gene>
<evidence type="ECO:0000313" key="2">
    <source>
        <dbReference type="EMBL" id="CAH3144001.1"/>
    </source>
</evidence>
<evidence type="ECO:0008006" key="4">
    <source>
        <dbReference type="Google" id="ProtNLM"/>
    </source>
</evidence>
<dbReference type="Proteomes" id="UP001159405">
    <property type="component" value="Unassembled WGS sequence"/>
</dbReference>
<dbReference type="EMBL" id="CALNXK010000072">
    <property type="protein sequence ID" value="CAH3144001.1"/>
    <property type="molecule type" value="Genomic_DNA"/>
</dbReference>